<dbReference type="InterPro" id="IPR012349">
    <property type="entry name" value="Split_barrel_FMN-bd"/>
</dbReference>
<proteinExistence type="predicted"/>
<accession>A0AAV9NR88</accession>
<dbReference type="GeneID" id="89968907"/>
<sequence>MTSQPQDPYKAKNKDEPGLEEKINDLNAFVKSSKFGMMTTRIADSGLLVSRAMALAAQESGGLDLLFHTNTQSGKTSDLESDSHVNMSFISSTDGSWASISGTASIITDRSTVSKYYTPTLKTWLGDLGDGVHDGSENDPRIGVIKIKAVTATYAVSKGTMLGRGFEIVKGAVTGEVANVNDLREIDQGEVERWRREHA</sequence>
<evidence type="ECO:0000313" key="2">
    <source>
        <dbReference type="EMBL" id="KAK5064851.1"/>
    </source>
</evidence>
<dbReference type="AlphaFoldDB" id="A0AAV9NR88"/>
<name>A0AAV9NR88_9EURO</name>
<keyword evidence="3" id="KW-1185">Reference proteome</keyword>
<dbReference type="Pfam" id="PF16242">
    <property type="entry name" value="Pyrid_ox_like"/>
    <property type="match status" value="1"/>
</dbReference>
<gene>
    <name evidence="2" type="ORF">LTR84_000685</name>
</gene>
<protein>
    <recommendedName>
        <fullName evidence="1">General stress protein FMN-binding split barrel domain-containing protein</fullName>
    </recommendedName>
</protein>
<reference evidence="2 3" key="1">
    <citation type="submission" date="2023-08" db="EMBL/GenBank/DDBJ databases">
        <title>Black Yeasts Isolated from many extreme environments.</title>
        <authorList>
            <person name="Coleine C."/>
            <person name="Stajich J.E."/>
            <person name="Selbmann L."/>
        </authorList>
    </citation>
    <scope>NUCLEOTIDE SEQUENCE [LARGE SCALE GENOMIC DNA]</scope>
    <source>
        <strain evidence="2 3">CCFEE 5792</strain>
    </source>
</reference>
<dbReference type="PANTHER" id="PTHR34818:SF1">
    <property type="entry name" value="PROTEIN BLI-3"/>
    <property type="match status" value="1"/>
</dbReference>
<organism evidence="2 3">
    <name type="scientific">Exophiala bonariae</name>
    <dbReference type="NCBI Taxonomy" id="1690606"/>
    <lineage>
        <taxon>Eukaryota</taxon>
        <taxon>Fungi</taxon>
        <taxon>Dikarya</taxon>
        <taxon>Ascomycota</taxon>
        <taxon>Pezizomycotina</taxon>
        <taxon>Eurotiomycetes</taxon>
        <taxon>Chaetothyriomycetidae</taxon>
        <taxon>Chaetothyriales</taxon>
        <taxon>Herpotrichiellaceae</taxon>
        <taxon>Exophiala</taxon>
    </lineage>
</organism>
<dbReference type="EMBL" id="JAVRRD010000001">
    <property type="protein sequence ID" value="KAK5064851.1"/>
    <property type="molecule type" value="Genomic_DNA"/>
</dbReference>
<dbReference type="InterPro" id="IPR052917">
    <property type="entry name" value="Stress-Dev_Protein"/>
</dbReference>
<evidence type="ECO:0000313" key="3">
    <source>
        <dbReference type="Proteomes" id="UP001358417"/>
    </source>
</evidence>
<dbReference type="SUPFAM" id="SSF50475">
    <property type="entry name" value="FMN-binding split barrel"/>
    <property type="match status" value="1"/>
</dbReference>
<dbReference type="Proteomes" id="UP001358417">
    <property type="component" value="Unassembled WGS sequence"/>
</dbReference>
<dbReference type="InterPro" id="IPR038725">
    <property type="entry name" value="YdaG_split_barrel_FMN-bd"/>
</dbReference>
<evidence type="ECO:0000259" key="1">
    <source>
        <dbReference type="Pfam" id="PF16242"/>
    </source>
</evidence>
<dbReference type="PANTHER" id="PTHR34818">
    <property type="entry name" value="PROTEIN BLI-3"/>
    <property type="match status" value="1"/>
</dbReference>
<dbReference type="Gene3D" id="2.30.110.10">
    <property type="entry name" value="Electron Transport, Fmn-binding Protein, Chain A"/>
    <property type="match status" value="1"/>
</dbReference>
<comment type="caution">
    <text evidence="2">The sequence shown here is derived from an EMBL/GenBank/DDBJ whole genome shotgun (WGS) entry which is preliminary data.</text>
</comment>
<dbReference type="RefSeq" id="XP_064712175.1">
    <property type="nucleotide sequence ID" value="XM_064844315.1"/>
</dbReference>
<feature type="domain" description="General stress protein FMN-binding split barrel" evidence="1">
    <location>
        <begin position="22"/>
        <end position="177"/>
    </location>
</feature>